<dbReference type="EMBL" id="CP106735">
    <property type="protein sequence ID" value="UXX78190.1"/>
    <property type="molecule type" value="Genomic_DNA"/>
</dbReference>
<dbReference type="Gene3D" id="1.10.287.70">
    <property type="match status" value="1"/>
</dbReference>
<evidence type="ECO:0000313" key="3">
    <source>
        <dbReference type="EMBL" id="UXX78190.1"/>
    </source>
</evidence>
<name>A0ABY6CWA8_9BACT</name>
<protein>
    <submittedName>
        <fullName evidence="3">Potassium channel family protein</fullName>
    </submittedName>
</protein>
<feature type="transmembrane region" description="Helical" evidence="1">
    <location>
        <begin position="152"/>
        <end position="171"/>
    </location>
</feature>
<feature type="transmembrane region" description="Helical" evidence="1">
    <location>
        <begin position="115"/>
        <end position="132"/>
    </location>
</feature>
<dbReference type="Pfam" id="PF07885">
    <property type="entry name" value="Ion_trans_2"/>
    <property type="match status" value="1"/>
</dbReference>
<keyword evidence="3" id="KW-0813">Transport</keyword>
<dbReference type="SUPFAM" id="SSF81324">
    <property type="entry name" value="Voltage-gated potassium channels"/>
    <property type="match status" value="1"/>
</dbReference>
<evidence type="ECO:0000256" key="1">
    <source>
        <dbReference type="SAM" id="Phobius"/>
    </source>
</evidence>
<evidence type="ECO:0000259" key="2">
    <source>
        <dbReference type="Pfam" id="PF07885"/>
    </source>
</evidence>
<evidence type="ECO:0000313" key="4">
    <source>
        <dbReference type="Proteomes" id="UP001062165"/>
    </source>
</evidence>
<keyword evidence="1" id="KW-0812">Transmembrane</keyword>
<dbReference type="RefSeq" id="WP_263049936.1">
    <property type="nucleotide sequence ID" value="NZ_CP106735.1"/>
</dbReference>
<feature type="transmembrane region" description="Helical" evidence="1">
    <location>
        <begin position="28"/>
        <end position="47"/>
    </location>
</feature>
<feature type="transmembrane region" description="Helical" evidence="1">
    <location>
        <begin position="5"/>
        <end position="22"/>
    </location>
</feature>
<keyword evidence="3" id="KW-0407">Ion channel</keyword>
<keyword evidence="1" id="KW-1133">Transmembrane helix</keyword>
<gene>
    <name evidence="3" type="ORF">N7E81_12550</name>
</gene>
<dbReference type="GO" id="GO:0034220">
    <property type="term" value="P:monoatomic ion transmembrane transport"/>
    <property type="evidence" value="ECO:0007669"/>
    <property type="project" value="UniProtKB-KW"/>
</dbReference>
<reference evidence="3" key="1">
    <citation type="submission" date="2022-10" db="EMBL/GenBank/DDBJ databases">
        <title>Comparative genomics and taxonomic characterization of three novel marine species of genus Reichenbachiella exhibiting antioxidant and polysaccharide degradation activities.</title>
        <authorList>
            <person name="Muhammad N."/>
            <person name="Lee Y.-J."/>
            <person name="Ko J."/>
            <person name="Kim S.-G."/>
        </authorList>
    </citation>
    <scope>NUCLEOTIDE SEQUENCE</scope>
    <source>
        <strain evidence="3">Wsw4-B4</strain>
    </source>
</reference>
<dbReference type="Proteomes" id="UP001062165">
    <property type="component" value="Chromosome"/>
</dbReference>
<dbReference type="InterPro" id="IPR013099">
    <property type="entry name" value="K_chnl_dom"/>
</dbReference>
<keyword evidence="3" id="KW-0406">Ion transport</keyword>
<organism evidence="3 4">
    <name type="scientific">Reichenbachiella carrageenanivorans</name>
    <dbReference type="NCBI Taxonomy" id="2979869"/>
    <lineage>
        <taxon>Bacteria</taxon>
        <taxon>Pseudomonadati</taxon>
        <taxon>Bacteroidota</taxon>
        <taxon>Cytophagia</taxon>
        <taxon>Cytophagales</taxon>
        <taxon>Reichenbachiellaceae</taxon>
        <taxon>Reichenbachiella</taxon>
    </lineage>
</organism>
<feature type="domain" description="Potassium channel" evidence="2">
    <location>
        <begin position="145"/>
        <end position="196"/>
    </location>
</feature>
<accession>A0ABY6CWA8</accession>
<feature type="transmembrane region" description="Helical" evidence="1">
    <location>
        <begin position="76"/>
        <end position="94"/>
    </location>
</feature>
<keyword evidence="1" id="KW-0472">Membrane</keyword>
<sequence>MPYRYHIILVVILVNILVPGFFPDDIRTAFVAPAFNVLLLGACFLVIQRMRKAAMYIAMAGVLGVIFNWFDGYTGLIGLLILSIYVLITAFELFSDLVRKEKIGLPEILGAFDGYMLIGYIGALLCLAIHIAESGAFAHVVSGRAGAQDLLYFSYITMLTIGYGDIVPLIPASKGLSIVLGLIGQFYLVVVVATFVGKFLIHSNEK</sequence>
<keyword evidence="4" id="KW-1185">Reference proteome</keyword>
<feature type="transmembrane region" description="Helical" evidence="1">
    <location>
        <begin position="178"/>
        <end position="201"/>
    </location>
</feature>
<proteinExistence type="predicted"/>